<dbReference type="InterPro" id="IPR036388">
    <property type="entry name" value="WH-like_DNA-bd_sf"/>
</dbReference>
<comment type="caution">
    <text evidence="6">The sequence shown here is derived from an EMBL/GenBank/DDBJ whole genome shotgun (WGS) entry which is preliminary data.</text>
</comment>
<dbReference type="Pfam" id="PF01380">
    <property type="entry name" value="SIS"/>
    <property type="match status" value="1"/>
</dbReference>
<proteinExistence type="predicted"/>
<keyword evidence="2" id="KW-0238">DNA-binding</keyword>
<accession>A0ABQ6I1J4</accession>
<dbReference type="RefSeq" id="WP_284293365.1">
    <property type="nucleotide sequence ID" value="NZ_BSUK01000001.1"/>
</dbReference>
<dbReference type="CDD" id="cd05013">
    <property type="entry name" value="SIS_RpiR"/>
    <property type="match status" value="1"/>
</dbReference>
<dbReference type="InterPro" id="IPR001347">
    <property type="entry name" value="SIS_dom"/>
</dbReference>
<dbReference type="InterPro" id="IPR000281">
    <property type="entry name" value="HTH_RpiR"/>
</dbReference>
<evidence type="ECO:0000313" key="7">
    <source>
        <dbReference type="Proteomes" id="UP001157091"/>
    </source>
</evidence>
<dbReference type="PROSITE" id="PS51464">
    <property type="entry name" value="SIS"/>
    <property type="match status" value="1"/>
</dbReference>
<dbReference type="InterPro" id="IPR046348">
    <property type="entry name" value="SIS_dom_sf"/>
</dbReference>
<dbReference type="InterPro" id="IPR035472">
    <property type="entry name" value="RpiR-like_SIS"/>
</dbReference>
<dbReference type="Pfam" id="PF01418">
    <property type="entry name" value="HTH_6"/>
    <property type="match status" value="1"/>
</dbReference>
<evidence type="ECO:0000259" key="4">
    <source>
        <dbReference type="PROSITE" id="PS51071"/>
    </source>
</evidence>
<evidence type="ECO:0000259" key="5">
    <source>
        <dbReference type="PROSITE" id="PS51464"/>
    </source>
</evidence>
<dbReference type="SUPFAM" id="SSF53697">
    <property type="entry name" value="SIS domain"/>
    <property type="match status" value="1"/>
</dbReference>
<gene>
    <name evidence="6" type="ORF">GCM10025864_23680</name>
</gene>
<dbReference type="Gene3D" id="3.40.50.10490">
    <property type="entry name" value="Glucose-6-phosphate isomerase like protein, domain 1"/>
    <property type="match status" value="1"/>
</dbReference>
<dbReference type="InterPro" id="IPR009057">
    <property type="entry name" value="Homeodomain-like_sf"/>
</dbReference>
<dbReference type="Proteomes" id="UP001157091">
    <property type="component" value="Unassembled WGS sequence"/>
</dbReference>
<dbReference type="Gene3D" id="1.10.10.10">
    <property type="entry name" value="Winged helix-like DNA-binding domain superfamily/Winged helix DNA-binding domain"/>
    <property type="match status" value="1"/>
</dbReference>
<sequence>MTDVLLEIRRSLEAPRAAEARVAQLVAGNPEIVAASTITEIARESGASQATVARYCQTLGYRGYRDFRLAVVEALSREGAARDHFHIDDAEIDPTDTTAETVAKVVFQEVQALRALGDQLDVAAVDRVVEALLGARRVELYGAGASGLAAQDLFQKLSRVRFAVGCSSDVHQTLAQVALLEPGDVAIGFTHSGATHETLDVLAAARAAGATTVAVTNGTGTSVDRHADVVLTTQVRESLFRAGAMVSRTAQLAIVDILFVRVVQKSFDTSADALRRTYEAVAPHRPAH</sequence>
<evidence type="ECO:0000256" key="1">
    <source>
        <dbReference type="ARBA" id="ARBA00023015"/>
    </source>
</evidence>
<dbReference type="PANTHER" id="PTHR30514:SF1">
    <property type="entry name" value="HTH-TYPE TRANSCRIPTIONAL REGULATOR HEXR-RELATED"/>
    <property type="match status" value="1"/>
</dbReference>
<reference evidence="7" key="1">
    <citation type="journal article" date="2019" name="Int. J. Syst. Evol. Microbiol.">
        <title>The Global Catalogue of Microorganisms (GCM) 10K type strain sequencing project: providing services to taxonomists for standard genome sequencing and annotation.</title>
        <authorList>
            <consortium name="The Broad Institute Genomics Platform"/>
            <consortium name="The Broad Institute Genome Sequencing Center for Infectious Disease"/>
            <person name="Wu L."/>
            <person name="Ma J."/>
        </authorList>
    </citation>
    <scope>NUCLEOTIDE SEQUENCE [LARGE SCALE GENOMIC DNA]</scope>
    <source>
        <strain evidence="7">NBRC 106348</strain>
    </source>
</reference>
<keyword evidence="3" id="KW-0804">Transcription</keyword>
<evidence type="ECO:0000256" key="2">
    <source>
        <dbReference type="ARBA" id="ARBA00023125"/>
    </source>
</evidence>
<feature type="domain" description="HTH rpiR-type" evidence="4">
    <location>
        <begin position="2"/>
        <end position="78"/>
    </location>
</feature>
<evidence type="ECO:0000256" key="3">
    <source>
        <dbReference type="ARBA" id="ARBA00023163"/>
    </source>
</evidence>
<keyword evidence="7" id="KW-1185">Reference proteome</keyword>
<dbReference type="PANTHER" id="PTHR30514">
    <property type="entry name" value="GLUCOKINASE"/>
    <property type="match status" value="1"/>
</dbReference>
<keyword evidence="1" id="KW-0805">Transcription regulation</keyword>
<feature type="domain" description="SIS" evidence="5">
    <location>
        <begin position="128"/>
        <end position="268"/>
    </location>
</feature>
<name>A0ABQ6I1J4_9MICO</name>
<evidence type="ECO:0000313" key="6">
    <source>
        <dbReference type="EMBL" id="GMA24609.1"/>
    </source>
</evidence>
<dbReference type="InterPro" id="IPR047640">
    <property type="entry name" value="RpiR-like"/>
</dbReference>
<dbReference type="EMBL" id="BSUK01000001">
    <property type="protein sequence ID" value="GMA24609.1"/>
    <property type="molecule type" value="Genomic_DNA"/>
</dbReference>
<dbReference type="PROSITE" id="PS51071">
    <property type="entry name" value="HTH_RPIR"/>
    <property type="match status" value="1"/>
</dbReference>
<organism evidence="6 7">
    <name type="scientific">Luteimicrobium album</name>
    <dbReference type="NCBI Taxonomy" id="1054550"/>
    <lineage>
        <taxon>Bacteria</taxon>
        <taxon>Bacillati</taxon>
        <taxon>Actinomycetota</taxon>
        <taxon>Actinomycetes</taxon>
        <taxon>Micrococcales</taxon>
        <taxon>Luteimicrobium</taxon>
    </lineage>
</organism>
<dbReference type="SUPFAM" id="SSF46689">
    <property type="entry name" value="Homeodomain-like"/>
    <property type="match status" value="1"/>
</dbReference>
<protein>
    <submittedName>
        <fullName evidence="6">RpiR family transcriptional regulator</fullName>
    </submittedName>
</protein>